<dbReference type="PROSITE" id="PS00061">
    <property type="entry name" value="ADH_SHORT"/>
    <property type="match status" value="1"/>
</dbReference>
<dbReference type="EMBL" id="JBHUDY010000002">
    <property type="protein sequence ID" value="MFD1613186.1"/>
    <property type="molecule type" value="Genomic_DNA"/>
</dbReference>
<dbReference type="InterPro" id="IPR020904">
    <property type="entry name" value="Sc_DH/Rdtase_CS"/>
</dbReference>
<dbReference type="RefSeq" id="WP_380891023.1">
    <property type="nucleotide sequence ID" value="NZ_JBHUDY010000002.1"/>
</dbReference>
<dbReference type="InterPro" id="IPR036291">
    <property type="entry name" value="NAD(P)-bd_dom_sf"/>
</dbReference>
<gene>
    <name evidence="2" type="ORF">ACFSCW_15380</name>
</gene>
<keyword evidence="3" id="KW-1185">Reference proteome</keyword>
<protein>
    <submittedName>
        <fullName evidence="2">SDR family NAD(P)-dependent oxidoreductase</fullName>
        <ecNumber evidence="2">1.1.1.-</ecNumber>
    </submittedName>
</protein>
<comment type="caution">
    <text evidence="2">The sequence shown here is derived from an EMBL/GenBank/DDBJ whole genome shotgun (WGS) entry which is preliminary data.</text>
</comment>
<dbReference type="Pfam" id="PF13561">
    <property type="entry name" value="adh_short_C2"/>
    <property type="match status" value="1"/>
</dbReference>
<dbReference type="PANTHER" id="PTHR42879">
    <property type="entry name" value="3-OXOACYL-(ACYL-CARRIER-PROTEIN) REDUCTASE"/>
    <property type="match status" value="1"/>
</dbReference>
<dbReference type="Proteomes" id="UP001597115">
    <property type="component" value="Unassembled WGS sequence"/>
</dbReference>
<evidence type="ECO:0000313" key="3">
    <source>
        <dbReference type="Proteomes" id="UP001597115"/>
    </source>
</evidence>
<evidence type="ECO:0000313" key="2">
    <source>
        <dbReference type="EMBL" id="MFD1613186.1"/>
    </source>
</evidence>
<comment type="similarity">
    <text evidence="1">Belongs to the short-chain dehydrogenases/reductases (SDR) family.</text>
</comment>
<dbReference type="SUPFAM" id="SSF51735">
    <property type="entry name" value="NAD(P)-binding Rossmann-fold domains"/>
    <property type="match status" value="1"/>
</dbReference>
<proteinExistence type="inferred from homology"/>
<reference evidence="3" key="1">
    <citation type="journal article" date="2019" name="Int. J. Syst. Evol. Microbiol.">
        <title>The Global Catalogue of Microorganisms (GCM) 10K type strain sequencing project: providing services to taxonomists for standard genome sequencing and annotation.</title>
        <authorList>
            <consortium name="The Broad Institute Genomics Platform"/>
            <consortium name="The Broad Institute Genome Sequencing Center for Infectious Disease"/>
            <person name="Wu L."/>
            <person name="Ma J."/>
        </authorList>
    </citation>
    <scope>NUCLEOTIDE SEQUENCE [LARGE SCALE GENOMIC DNA]</scope>
    <source>
        <strain evidence="3">CGMCC 1.16275</strain>
    </source>
</reference>
<dbReference type="PRINTS" id="PR00081">
    <property type="entry name" value="GDHRDH"/>
</dbReference>
<name>A0ABW4I6Q1_9SPHN</name>
<dbReference type="InterPro" id="IPR002347">
    <property type="entry name" value="SDR_fam"/>
</dbReference>
<dbReference type="EC" id="1.1.1.-" evidence="2"/>
<accession>A0ABW4I6Q1</accession>
<dbReference type="InterPro" id="IPR050259">
    <property type="entry name" value="SDR"/>
</dbReference>
<evidence type="ECO:0000256" key="1">
    <source>
        <dbReference type="ARBA" id="ARBA00006484"/>
    </source>
</evidence>
<sequence>MSGRFDGQVAVVTGGASGIGLATAQRLAAEGAKVSVWDISDSALDGCGFAAHIARVDQSNEAQVIAAAADVVAKLGRLDILIVSAGITGPNTTLETYPSDAWAQVMAINVNGTFYCNKAVIPLMKANGYGRIVNIASVAGKEGNPNASAYSTSKAAVIGLTKSLGKELAKDNITVNAVTPAAVKTAIFDQMTQAHIDFMLSKIPMGRFGTVDENAAMICFLASKEASFSTGAVFDTSGGRATY</sequence>
<dbReference type="GO" id="GO:0016491">
    <property type="term" value="F:oxidoreductase activity"/>
    <property type="evidence" value="ECO:0007669"/>
    <property type="project" value="UniProtKB-KW"/>
</dbReference>
<dbReference type="PANTHER" id="PTHR42879:SF2">
    <property type="entry name" value="3-OXOACYL-[ACYL-CARRIER-PROTEIN] REDUCTASE FABG"/>
    <property type="match status" value="1"/>
</dbReference>
<keyword evidence="2" id="KW-0560">Oxidoreductase</keyword>
<organism evidence="2 3">
    <name type="scientific">Sphingomonas tabacisoli</name>
    <dbReference type="NCBI Taxonomy" id="2249466"/>
    <lineage>
        <taxon>Bacteria</taxon>
        <taxon>Pseudomonadati</taxon>
        <taxon>Pseudomonadota</taxon>
        <taxon>Alphaproteobacteria</taxon>
        <taxon>Sphingomonadales</taxon>
        <taxon>Sphingomonadaceae</taxon>
        <taxon>Sphingomonas</taxon>
    </lineage>
</organism>
<dbReference type="Gene3D" id="3.40.50.720">
    <property type="entry name" value="NAD(P)-binding Rossmann-like Domain"/>
    <property type="match status" value="1"/>
</dbReference>
<dbReference type="PRINTS" id="PR00080">
    <property type="entry name" value="SDRFAMILY"/>
</dbReference>